<organism evidence="5 6">
    <name type="scientific">Clunio marinus</name>
    <dbReference type="NCBI Taxonomy" id="568069"/>
    <lineage>
        <taxon>Eukaryota</taxon>
        <taxon>Metazoa</taxon>
        <taxon>Ecdysozoa</taxon>
        <taxon>Arthropoda</taxon>
        <taxon>Hexapoda</taxon>
        <taxon>Insecta</taxon>
        <taxon>Pterygota</taxon>
        <taxon>Neoptera</taxon>
        <taxon>Endopterygota</taxon>
        <taxon>Diptera</taxon>
        <taxon>Nematocera</taxon>
        <taxon>Chironomoidea</taxon>
        <taxon>Chironomidae</taxon>
        <taxon>Clunio</taxon>
    </lineage>
</organism>
<keyword evidence="6" id="KW-1185">Reference proteome</keyword>
<keyword evidence="2" id="KW-0547">Nucleotide-binding</keyword>
<dbReference type="SMART" id="SM00173">
    <property type="entry name" value="RAS"/>
    <property type="match status" value="1"/>
</dbReference>
<name>A0A1J1HYC5_9DIPT</name>
<dbReference type="PANTHER" id="PTHR47980">
    <property type="entry name" value="LD44762P"/>
    <property type="match status" value="1"/>
</dbReference>
<dbReference type="AlphaFoldDB" id="A0A1J1HYC5"/>
<dbReference type="SMART" id="SM00176">
    <property type="entry name" value="RAN"/>
    <property type="match status" value="1"/>
</dbReference>
<dbReference type="PROSITE" id="PS51421">
    <property type="entry name" value="RAS"/>
    <property type="match status" value="1"/>
</dbReference>
<reference evidence="5 6" key="1">
    <citation type="submission" date="2015-04" db="EMBL/GenBank/DDBJ databases">
        <authorList>
            <person name="Syromyatnikov M.Y."/>
            <person name="Popov V.N."/>
        </authorList>
    </citation>
    <scope>NUCLEOTIDE SEQUENCE [LARGE SCALE GENOMIC DNA]</scope>
</reference>
<protein>
    <submittedName>
        <fullName evidence="5">CLUMA_CG006494, isoform A</fullName>
    </submittedName>
</protein>
<dbReference type="GO" id="GO:0003924">
    <property type="term" value="F:GTPase activity"/>
    <property type="evidence" value="ECO:0007669"/>
    <property type="project" value="InterPro"/>
</dbReference>
<dbReference type="Gene3D" id="3.40.50.300">
    <property type="entry name" value="P-loop containing nucleotide triphosphate hydrolases"/>
    <property type="match status" value="1"/>
</dbReference>
<dbReference type="GO" id="GO:0005525">
    <property type="term" value="F:GTP binding"/>
    <property type="evidence" value="ECO:0007669"/>
    <property type="project" value="UniProtKB-KW"/>
</dbReference>
<evidence type="ECO:0000256" key="2">
    <source>
        <dbReference type="ARBA" id="ARBA00022741"/>
    </source>
</evidence>
<evidence type="ECO:0000313" key="5">
    <source>
        <dbReference type="EMBL" id="CRK93096.1"/>
    </source>
</evidence>
<dbReference type="PROSITE" id="PS51420">
    <property type="entry name" value="RHO"/>
    <property type="match status" value="1"/>
</dbReference>
<evidence type="ECO:0000256" key="3">
    <source>
        <dbReference type="ARBA" id="ARBA00023134"/>
    </source>
</evidence>
<proteinExistence type="inferred from homology"/>
<dbReference type="PROSITE" id="PS51419">
    <property type="entry name" value="RAB"/>
    <property type="match status" value="1"/>
</dbReference>
<evidence type="ECO:0000313" key="6">
    <source>
        <dbReference type="Proteomes" id="UP000183832"/>
    </source>
</evidence>
<keyword evidence="4" id="KW-0636">Prenylation</keyword>
<dbReference type="InterPro" id="IPR001806">
    <property type="entry name" value="Small_GTPase"/>
</dbReference>
<evidence type="ECO:0000256" key="4">
    <source>
        <dbReference type="ARBA" id="ARBA00023289"/>
    </source>
</evidence>
<evidence type="ECO:0000256" key="1">
    <source>
        <dbReference type="ARBA" id="ARBA00006270"/>
    </source>
</evidence>
<dbReference type="PRINTS" id="PR00449">
    <property type="entry name" value="RASTRNSFRMNG"/>
</dbReference>
<dbReference type="SUPFAM" id="SSF52540">
    <property type="entry name" value="P-loop containing nucleoside triphosphate hydrolases"/>
    <property type="match status" value="1"/>
</dbReference>
<dbReference type="SMART" id="SM00175">
    <property type="entry name" value="RAB"/>
    <property type="match status" value="1"/>
</dbReference>
<dbReference type="EMBL" id="CVRI01000036">
    <property type="protein sequence ID" value="CRK93096.1"/>
    <property type="molecule type" value="Genomic_DNA"/>
</dbReference>
<sequence>MPSMYCDYDYLIKFLALGDSGVGKTCFLYQYTDGVFHSRFISTVGIDFREKRLVRINHRIHLQLWDTAGGKGDKIFVNIFQTSIIVLNVLGQECFRSLTTSFFRDSMGFLLIFDITNERSFLEVQSWIEQLKIHAYCDNPDIVLCGNKLDLDYLRVVNTSRAKSLAEKYDVPYIETSAYTGENVSKAVEMLLDKVMLRMDTLSFPGRMLPITLPPLVENSHNGNDASIKLDNTTARSKCNC</sequence>
<dbReference type="SMART" id="SM00174">
    <property type="entry name" value="RHO"/>
    <property type="match status" value="1"/>
</dbReference>
<keyword evidence="4" id="KW-0449">Lipoprotein</keyword>
<dbReference type="Pfam" id="PF00071">
    <property type="entry name" value="Ras"/>
    <property type="match status" value="2"/>
</dbReference>
<dbReference type="Proteomes" id="UP000183832">
    <property type="component" value="Unassembled WGS sequence"/>
</dbReference>
<keyword evidence="3" id="KW-0342">GTP-binding</keyword>
<gene>
    <name evidence="5" type="ORF">CLUMA_CG006494</name>
</gene>
<dbReference type="STRING" id="568069.A0A1J1HYC5"/>
<dbReference type="OrthoDB" id="9989112at2759"/>
<comment type="similarity">
    <text evidence="1">Belongs to the small GTPase superfamily. Rab family.</text>
</comment>
<dbReference type="InterPro" id="IPR027417">
    <property type="entry name" value="P-loop_NTPase"/>
</dbReference>
<dbReference type="InterPro" id="IPR050305">
    <property type="entry name" value="Small_GTPase_Rab"/>
</dbReference>
<accession>A0A1J1HYC5</accession>